<evidence type="ECO:0000256" key="1">
    <source>
        <dbReference type="ARBA" id="ARBA00022491"/>
    </source>
</evidence>
<dbReference type="Pfam" id="PF03444">
    <property type="entry name" value="WHD_HrcA"/>
    <property type="match status" value="1"/>
</dbReference>
<evidence type="ECO:0000256" key="4">
    <source>
        <dbReference type="ARBA" id="ARBA00023163"/>
    </source>
</evidence>
<dbReference type="EMBL" id="JBEPLN010000004">
    <property type="protein sequence ID" value="MET3633776.1"/>
    <property type="molecule type" value="Genomic_DNA"/>
</dbReference>
<evidence type="ECO:0000313" key="8">
    <source>
        <dbReference type="EMBL" id="MET3633776.1"/>
    </source>
</evidence>
<dbReference type="InterPro" id="IPR029016">
    <property type="entry name" value="GAF-like_dom_sf"/>
</dbReference>
<dbReference type="PANTHER" id="PTHR34824:SF1">
    <property type="entry name" value="HEAT-INDUCIBLE TRANSCRIPTION REPRESSOR HRCA"/>
    <property type="match status" value="1"/>
</dbReference>
<protein>
    <recommendedName>
        <fullName evidence="5">Heat-inducible transcription repressor HrcA</fullName>
    </recommendedName>
</protein>
<dbReference type="Proteomes" id="UP001549037">
    <property type="component" value="Unassembled WGS sequence"/>
</dbReference>
<dbReference type="HAMAP" id="MF_00081">
    <property type="entry name" value="HrcA"/>
    <property type="match status" value="1"/>
</dbReference>
<organism evidence="8 9">
    <name type="scientific">Streptococcus porcorum</name>
    <dbReference type="NCBI Taxonomy" id="701526"/>
    <lineage>
        <taxon>Bacteria</taxon>
        <taxon>Bacillati</taxon>
        <taxon>Bacillota</taxon>
        <taxon>Bacilli</taxon>
        <taxon>Lactobacillales</taxon>
        <taxon>Streptococcaceae</taxon>
        <taxon>Streptococcus</taxon>
    </lineage>
</organism>
<evidence type="ECO:0000259" key="6">
    <source>
        <dbReference type="Pfam" id="PF01628"/>
    </source>
</evidence>
<dbReference type="SUPFAM" id="SSF46785">
    <property type="entry name" value="Winged helix' DNA-binding domain"/>
    <property type="match status" value="1"/>
</dbReference>
<keyword evidence="1 5" id="KW-0678">Repressor</keyword>
<keyword evidence="2 5" id="KW-0805">Transcription regulation</keyword>
<proteinExistence type="inferred from homology"/>
<dbReference type="Gene3D" id="3.30.450.40">
    <property type="match status" value="1"/>
</dbReference>
<evidence type="ECO:0000256" key="3">
    <source>
        <dbReference type="ARBA" id="ARBA00023016"/>
    </source>
</evidence>
<evidence type="ECO:0000313" key="9">
    <source>
        <dbReference type="Proteomes" id="UP001549037"/>
    </source>
</evidence>
<reference evidence="8 9" key="1">
    <citation type="submission" date="2024-06" db="EMBL/GenBank/DDBJ databases">
        <title>Genomic Encyclopedia of Type Strains, Phase IV (KMG-IV): sequencing the most valuable type-strain genomes for metagenomic binning, comparative biology and taxonomic classification.</title>
        <authorList>
            <person name="Goeker M."/>
        </authorList>
    </citation>
    <scope>NUCLEOTIDE SEQUENCE [LARGE SCALE GENOMIC DNA]</scope>
    <source>
        <strain evidence="8 9">DSM 28302</strain>
    </source>
</reference>
<keyword evidence="4 5" id="KW-0804">Transcription</keyword>
<evidence type="ECO:0000259" key="7">
    <source>
        <dbReference type="Pfam" id="PF03444"/>
    </source>
</evidence>
<dbReference type="Pfam" id="PF01628">
    <property type="entry name" value="HrcA"/>
    <property type="match status" value="1"/>
</dbReference>
<dbReference type="InterPro" id="IPR005104">
    <property type="entry name" value="WHTH_HrcA_DNA-bd"/>
</dbReference>
<dbReference type="InterPro" id="IPR021153">
    <property type="entry name" value="HrcA_C"/>
</dbReference>
<keyword evidence="9" id="KW-1185">Reference proteome</keyword>
<comment type="similarity">
    <text evidence="5">Belongs to the HrcA family.</text>
</comment>
<sequence length="344" mass="39158">MITQRQSDILNLIVDIFTQTREPVGSKALQASINSSSATIRNDMAALEKIGLLEKAHTSSGRLPSQEGFRYFVEHSLTLDQIDEQDVYQVVKDFDHEFFKLEDILSQAAQTLSQLTGYTAVVLDVEPSRQVLTSFEVVKLSHHDALAVLTLDDTTPVTVQFAIPKSFLDSDLNTLKTVVIERFVGERVLDIHYRLRTEIPQVMQRYFKRTDHVLDLFDYIFSAMFRENLILAGKGNVLTFAGLETYQFLDNDQALALEIRSSLDQNHKQAVQIAESKEESLSDLTVIHQHFLIPYRGLGIITLIGPVELDYRRIMSLMNIIAQVLTAKLGDFFRYLNSNHYEVN</sequence>
<dbReference type="SUPFAM" id="SSF55781">
    <property type="entry name" value="GAF domain-like"/>
    <property type="match status" value="1"/>
</dbReference>
<dbReference type="Gene3D" id="3.30.390.60">
    <property type="entry name" value="Heat-inducible transcription repressor hrca homolog, domain 3"/>
    <property type="match status" value="1"/>
</dbReference>
<comment type="caution">
    <text evidence="8">The sequence shown here is derived from an EMBL/GenBank/DDBJ whole genome shotgun (WGS) entry which is preliminary data.</text>
</comment>
<comment type="function">
    <text evidence="5">Negative regulator of class I heat shock genes (grpE-dnaK-dnaJ and groELS operons). Prevents heat-shock induction of these operons.</text>
</comment>
<accession>A0ABV2JG99</accession>
<evidence type="ECO:0000256" key="5">
    <source>
        <dbReference type="HAMAP-Rule" id="MF_00081"/>
    </source>
</evidence>
<evidence type="ECO:0000256" key="2">
    <source>
        <dbReference type="ARBA" id="ARBA00023015"/>
    </source>
</evidence>
<name>A0ABV2JG99_9STRE</name>
<dbReference type="NCBIfam" id="TIGR00331">
    <property type="entry name" value="hrcA"/>
    <property type="match status" value="1"/>
</dbReference>
<feature type="domain" description="Heat-inducible transcription repressor HrcA C-terminal" evidence="6">
    <location>
        <begin position="102"/>
        <end position="315"/>
    </location>
</feature>
<dbReference type="InterPro" id="IPR036390">
    <property type="entry name" value="WH_DNA-bd_sf"/>
</dbReference>
<dbReference type="RefSeq" id="WP_354367617.1">
    <property type="nucleotide sequence ID" value="NZ_JBEPLN010000004.1"/>
</dbReference>
<gene>
    <name evidence="5" type="primary">hrcA</name>
    <name evidence="8" type="ORF">ABID28_000409</name>
</gene>
<keyword evidence="3 5" id="KW-0346">Stress response</keyword>
<dbReference type="InterPro" id="IPR002571">
    <property type="entry name" value="HrcA"/>
</dbReference>
<dbReference type="PANTHER" id="PTHR34824">
    <property type="entry name" value="HEAT-INDUCIBLE TRANSCRIPTION REPRESSOR HRCA"/>
    <property type="match status" value="1"/>
</dbReference>
<dbReference type="InterPro" id="IPR023120">
    <property type="entry name" value="WHTH_transcript_rep_HrcA_IDD"/>
</dbReference>
<dbReference type="Gene3D" id="1.10.10.10">
    <property type="entry name" value="Winged helix-like DNA-binding domain superfamily/Winged helix DNA-binding domain"/>
    <property type="match status" value="1"/>
</dbReference>
<dbReference type="InterPro" id="IPR036388">
    <property type="entry name" value="WH-like_DNA-bd_sf"/>
</dbReference>
<dbReference type="PIRSF" id="PIRSF005485">
    <property type="entry name" value="HrcA"/>
    <property type="match status" value="1"/>
</dbReference>
<feature type="domain" description="Winged helix-turn-helix transcription repressor HrcA DNA-binding" evidence="7">
    <location>
        <begin position="2"/>
        <end position="56"/>
    </location>
</feature>